<dbReference type="GO" id="GO:0005829">
    <property type="term" value="C:cytosol"/>
    <property type="evidence" value="ECO:0007669"/>
    <property type="project" value="TreeGrafter"/>
</dbReference>
<dbReference type="SUPFAM" id="SSF55298">
    <property type="entry name" value="YjgF-like"/>
    <property type="match status" value="1"/>
</dbReference>
<dbReference type="OrthoDB" id="6196780at2"/>
<reference evidence="2 3" key="1">
    <citation type="submission" date="2018-09" db="EMBL/GenBank/DDBJ databases">
        <authorList>
            <person name="Zhu H."/>
        </authorList>
    </citation>
    <scope>NUCLEOTIDE SEQUENCE [LARGE SCALE GENOMIC DNA]</scope>
    <source>
        <strain evidence="2 3">K1W22B-8</strain>
    </source>
</reference>
<dbReference type="Gene3D" id="3.30.1330.40">
    <property type="entry name" value="RutC-like"/>
    <property type="match status" value="1"/>
</dbReference>
<accession>A0A418WU40</accession>
<dbReference type="EMBL" id="QYUK01000008">
    <property type="protein sequence ID" value="RJF94761.1"/>
    <property type="molecule type" value="Genomic_DNA"/>
</dbReference>
<dbReference type="Pfam" id="PF01042">
    <property type="entry name" value="Ribonuc_L-PSP"/>
    <property type="match status" value="1"/>
</dbReference>
<dbReference type="InterPro" id="IPR035959">
    <property type="entry name" value="RutC-like_sf"/>
</dbReference>
<evidence type="ECO:0000256" key="1">
    <source>
        <dbReference type="ARBA" id="ARBA00010552"/>
    </source>
</evidence>
<comment type="caution">
    <text evidence="2">The sequence shown here is derived from an EMBL/GenBank/DDBJ whole genome shotgun (WGS) entry which is preliminary data.</text>
</comment>
<dbReference type="AlphaFoldDB" id="A0A418WU40"/>
<evidence type="ECO:0000313" key="2">
    <source>
        <dbReference type="EMBL" id="RJF94761.1"/>
    </source>
</evidence>
<name>A0A418WU40_9PROT</name>
<evidence type="ECO:0000313" key="3">
    <source>
        <dbReference type="Proteomes" id="UP000284605"/>
    </source>
</evidence>
<proteinExistence type="inferred from homology"/>
<dbReference type="PANTHER" id="PTHR11803:SF58">
    <property type="entry name" value="PROTEIN HMF1-RELATED"/>
    <property type="match status" value="1"/>
</dbReference>
<dbReference type="PANTHER" id="PTHR11803">
    <property type="entry name" value="2-IMINOBUTANOATE/2-IMINOPROPANOATE DEAMINASE RIDA"/>
    <property type="match status" value="1"/>
</dbReference>
<keyword evidence="3" id="KW-1185">Reference proteome</keyword>
<sequence>MITTSNPESGYFAADVFDAFSFSQSLRAGNTVYYSGVAPLRGTLAAMELVGKDDMKAQTAFVLGVLGDCLAADGFTSSNLAALTIYTTRLADLMEVWGPLFKAFVGDHRPTTTHLAVSGFVHPDQMLEITAIAVDA</sequence>
<dbReference type="RefSeq" id="WP_119776228.1">
    <property type="nucleotide sequence ID" value="NZ_QYUK01000008.1"/>
</dbReference>
<dbReference type="GO" id="GO:0019239">
    <property type="term" value="F:deaminase activity"/>
    <property type="evidence" value="ECO:0007669"/>
    <property type="project" value="TreeGrafter"/>
</dbReference>
<dbReference type="InterPro" id="IPR006175">
    <property type="entry name" value="YjgF/YER057c/UK114"/>
</dbReference>
<dbReference type="Proteomes" id="UP000284605">
    <property type="component" value="Unassembled WGS sequence"/>
</dbReference>
<evidence type="ECO:0008006" key="4">
    <source>
        <dbReference type="Google" id="ProtNLM"/>
    </source>
</evidence>
<comment type="similarity">
    <text evidence="1">Belongs to the RutC family.</text>
</comment>
<protein>
    <recommendedName>
        <fullName evidence="4">RidA family protein</fullName>
    </recommendedName>
</protein>
<gene>
    <name evidence="2" type="ORF">D3874_02800</name>
</gene>
<organism evidence="2 3">
    <name type="scientific">Oleomonas cavernae</name>
    <dbReference type="NCBI Taxonomy" id="2320859"/>
    <lineage>
        <taxon>Bacteria</taxon>
        <taxon>Pseudomonadati</taxon>
        <taxon>Pseudomonadota</taxon>
        <taxon>Alphaproteobacteria</taxon>
        <taxon>Acetobacterales</taxon>
        <taxon>Acetobacteraceae</taxon>
        <taxon>Oleomonas</taxon>
    </lineage>
</organism>